<name>A0A9D3ZXY4_9ROSI</name>
<reference evidence="2 3" key="1">
    <citation type="journal article" date="2021" name="Plant Biotechnol. J.">
        <title>Multi-omics assisted identification of the key and species-specific regulatory components of drought-tolerant mechanisms in Gossypium stocksii.</title>
        <authorList>
            <person name="Yu D."/>
            <person name="Ke L."/>
            <person name="Zhang D."/>
            <person name="Wu Y."/>
            <person name="Sun Y."/>
            <person name="Mei J."/>
            <person name="Sun J."/>
            <person name="Sun Y."/>
        </authorList>
    </citation>
    <scope>NUCLEOTIDE SEQUENCE [LARGE SCALE GENOMIC DNA]</scope>
    <source>
        <strain evidence="3">cv. E1</strain>
        <tissue evidence="2">Leaf</tissue>
    </source>
</reference>
<feature type="domain" description="RNase H type-1" evidence="1">
    <location>
        <begin position="20"/>
        <end position="90"/>
    </location>
</feature>
<dbReference type="PANTHER" id="PTHR47074">
    <property type="entry name" value="BNAC02G40300D PROTEIN"/>
    <property type="match status" value="1"/>
</dbReference>
<dbReference type="OrthoDB" id="1001475at2759"/>
<keyword evidence="3" id="KW-1185">Reference proteome</keyword>
<evidence type="ECO:0000259" key="1">
    <source>
        <dbReference type="Pfam" id="PF13456"/>
    </source>
</evidence>
<dbReference type="GO" id="GO:0004523">
    <property type="term" value="F:RNA-DNA hybrid ribonuclease activity"/>
    <property type="evidence" value="ECO:0007669"/>
    <property type="project" value="InterPro"/>
</dbReference>
<dbReference type="InterPro" id="IPR052929">
    <property type="entry name" value="RNase_H-like_EbsB-rel"/>
</dbReference>
<dbReference type="InterPro" id="IPR002156">
    <property type="entry name" value="RNaseH_domain"/>
</dbReference>
<dbReference type="AlphaFoldDB" id="A0A9D3ZXY4"/>
<dbReference type="EMBL" id="JAIQCV010000008">
    <property type="protein sequence ID" value="KAH1072753.1"/>
    <property type="molecule type" value="Genomic_DNA"/>
</dbReference>
<dbReference type="PANTHER" id="PTHR47074:SF61">
    <property type="entry name" value="RNASE H TYPE-1 DOMAIN-CONTAINING PROTEIN"/>
    <property type="match status" value="1"/>
</dbReference>
<dbReference type="GO" id="GO:0003676">
    <property type="term" value="F:nucleic acid binding"/>
    <property type="evidence" value="ECO:0007669"/>
    <property type="project" value="InterPro"/>
</dbReference>
<dbReference type="CDD" id="cd06222">
    <property type="entry name" value="RNase_H_like"/>
    <property type="match status" value="1"/>
</dbReference>
<dbReference type="Gene3D" id="3.30.420.10">
    <property type="entry name" value="Ribonuclease H-like superfamily/Ribonuclease H"/>
    <property type="match status" value="1"/>
</dbReference>
<protein>
    <recommendedName>
        <fullName evidence="1">RNase H type-1 domain-containing protein</fullName>
    </recommendedName>
</protein>
<dbReference type="Proteomes" id="UP000828251">
    <property type="component" value="Unassembled WGS sequence"/>
</dbReference>
<comment type="caution">
    <text evidence="2">The sequence shown here is derived from an EMBL/GenBank/DDBJ whole genome shotgun (WGS) entry which is preliminary data.</text>
</comment>
<organism evidence="2 3">
    <name type="scientific">Gossypium stocksii</name>
    <dbReference type="NCBI Taxonomy" id="47602"/>
    <lineage>
        <taxon>Eukaryota</taxon>
        <taxon>Viridiplantae</taxon>
        <taxon>Streptophyta</taxon>
        <taxon>Embryophyta</taxon>
        <taxon>Tracheophyta</taxon>
        <taxon>Spermatophyta</taxon>
        <taxon>Magnoliopsida</taxon>
        <taxon>eudicotyledons</taxon>
        <taxon>Gunneridae</taxon>
        <taxon>Pentapetalae</taxon>
        <taxon>rosids</taxon>
        <taxon>malvids</taxon>
        <taxon>Malvales</taxon>
        <taxon>Malvaceae</taxon>
        <taxon>Malvoideae</taxon>
        <taxon>Gossypium</taxon>
    </lineage>
</organism>
<gene>
    <name evidence="2" type="ORF">J1N35_025081</name>
</gene>
<proteinExistence type="predicted"/>
<accession>A0A9D3ZXY4</accession>
<dbReference type="InterPro" id="IPR044730">
    <property type="entry name" value="RNase_H-like_dom_plant"/>
</dbReference>
<evidence type="ECO:0000313" key="2">
    <source>
        <dbReference type="EMBL" id="KAH1072753.1"/>
    </source>
</evidence>
<dbReference type="Pfam" id="PF13456">
    <property type="entry name" value="RVT_3"/>
    <property type="match status" value="1"/>
</dbReference>
<dbReference type="InterPro" id="IPR036397">
    <property type="entry name" value="RNaseH_sf"/>
</dbReference>
<evidence type="ECO:0000313" key="3">
    <source>
        <dbReference type="Proteomes" id="UP000828251"/>
    </source>
</evidence>
<sequence length="119" mass="13903">MTTFLLDLQLKPYYVCRRLLWVGRELGIKYVIIEGESLTLIKKVQNKKQDKSVIGPYIVDIKDQNATFYECKFQHARRAANKSAHSLASEGLKRGENVYLIHEYVNQDIIESEVDRGWR</sequence>